<evidence type="ECO:0000313" key="3">
    <source>
        <dbReference type="Proteomes" id="UP000008281"/>
    </source>
</evidence>
<proteinExistence type="predicted"/>
<dbReference type="GeneID" id="9815362"/>
<name>E3MT39_CAERE</name>
<reference evidence="2" key="1">
    <citation type="submission" date="2007-07" db="EMBL/GenBank/DDBJ databases">
        <title>PCAP assembly of the Caenorhabditis remanei genome.</title>
        <authorList>
            <consortium name="The Caenorhabditis remanei Sequencing Consortium"/>
            <person name="Wilson R.K."/>
        </authorList>
    </citation>
    <scope>NUCLEOTIDE SEQUENCE [LARGE SCALE GENOMIC DNA]</scope>
    <source>
        <strain evidence="2">PB4641</strain>
    </source>
</reference>
<dbReference type="KEGG" id="crq:GCK72_000057"/>
<keyword evidence="3" id="KW-1185">Reference proteome</keyword>
<evidence type="ECO:0000313" key="2">
    <source>
        <dbReference type="EMBL" id="EFP08619.1"/>
    </source>
</evidence>
<dbReference type="EMBL" id="DS268475">
    <property type="protein sequence ID" value="EFP08619.1"/>
    <property type="molecule type" value="Genomic_DNA"/>
</dbReference>
<organism evidence="3">
    <name type="scientific">Caenorhabditis remanei</name>
    <name type="common">Caenorhabditis vulgaris</name>
    <dbReference type="NCBI Taxonomy" id="31234"/>
    <lineage>
        <taxon>Eukaryota</taxon>
        <taxon>Metazoa</taxon>
        <taxon>Ecdysozoa</taxon>
        <taxon>Nematoda</taxon>
        <taxon>Chromadorea</taxon>
        <taxon>Rhabditida</taxon>
        <taxon>Rhabditina</taxon>
        <taxon>Rhabditomorpha</taxon>
        <taxon>Rhabditoidea</taxon>
        <taxon>Rhabditidae</taxon>
        <taxon>Peloderinae</taxon>
        <taxon>Caenorhabditis</taxon>
    </lineage>
</organism>
<accession>E3MT39</accession>
<dbReference type="Proteomes" id="UP000008281">
    <property type="component" value="Unassembled WGS sequence"/>
</dbReference>
<dbReference type="InterPro" id="IPR001810">
    <property type="entry name" value="F-box_dom"/>
</dbReference>
<sequence length="282" mass="33669">MVVLTELEKKYLVFEHLNLSQYLDIKDRISLRNVSKRIRSIVDSWDPKLTEVYYQQCNSWRFISESFNSVIKAEDLSASVLSILKHPKLRLEKLKLYRQDNQWEAVSTELNRTDSKLSIRKFEILNNNSKYIITSNFLNLEVLEEVSLCITNETKTEIHKILHSDQCKALQMLTVNSYMNPNTFPFKCFNICPRLNLQFHGVSADNKIAYVIKNIVRRALIEIWYISNDVNPFNITFMQQSFRREDTLIKGYPNFRHYLIPETEEYYEIELEKECIRVEWMR</sequence>
<evidence type="ECO:0000259" key="1">
    <source>
        <dbReference type="Pfam" id="PF00646"/>
    </source>
</evidence>
<dbReference type="RefSeq" id="XP_003100648.2">
    <property type="nucleotide sequence ID" value="XM_003100600.2"/>
</dbReference>
<gene>
    <name evidence="2" type="ORF">CRE_20395</name>
</gene>
<feature type="domain" description="F-box" evidence="1">
    <location>
        <begin position="21"/>
        <end position="47"/>
    </location>
</feature>
<dbReference type="Pfam" id="PF00646">
    <property type="entry name" value="F-box"/>
    <property type="match status" value="1"/>
</dbReference>
<dbReference type="HOGENOM" id="CLU_030831_3_3_1"/>
<protein>
    <recommendedName>
        <fullName evidence="1">F-box domain-containing protein</fullName>
    </recommendedName>
</protein>
<dbReference type="InParanoid" id="E3MT39"/>
<dbReference type="CTD" id="9815362"/>
<dbReference type="AlphaFoldDB" id="E3MT39"/>